<feature type="domain" description="N-acetyltransferase" evidence="2">
    <location>
        <begin position="6"/>
        <end position="164"/>
    </location>
</feature>
<dbReference type="PANTHER" id="PTHR13947">
    <property type="entry name" value="GNAT FAMILY N-ACETYLTRANSFERASE"/>
    <property type="match status" value="1"/>
</dbReference>
<evidence type="ECO:0000313" key="3">
    <source>
        <dbReference type="EMBL" id="NMM45541.1"/>
    </source>
</evidence>
<proteinExistence type="predicted"/>
<dbReference type="CDD" id="cd04301">
    <property type="entry name" value="NAT_SF"/>
    <property type="match status" value="1"/>
</dbReference>
<comment type="caution">
    <text evidence="3">The sequence shown here is derived from an EMBL/GenBank/DDBJ whole genome shotgun (WGS) entry which is preliminary data.</text>
</comment>
<name>A0A7Y0E2Z4_9PROT</name>
<dbReference type="AlphaFoldDB" id="A0A7Y0E2Z4"/>
<protein>
    <submittedName>
        <fullName evidence="3">GNAT family N-acetyltransferase</fullName>
    </submittedName>
</protein>
<evidence type="ECO:0000259" key="2">
    <source>
        <dbReference type="PROSITE" id="PS51186"/>
    </source>
</evidence>
<dbReference type="Proteomes" id="UP000539372">
    <property type="component" value="Unassembled WGS sequence"/>
</dbReference>
<dbReference type="Pfam" id="PF00583">
    <property type="entry name" value="Acetyltransf_1"/>
    <property type="match status" value="1"/>
</dbReference>
<dbReference type="RefSeq" id="WP_169625929.1">
    <property type="nucleotide sequence ID" value="NZ_JABBNT010000004.1"/>
</dbReference>
<dbReference type="GO" id="GO:0008080">
    <property type="term" value="F:N-acetyltransferase activity"/>
    <property type="evidence" value="ECO:0007669"/>
    <property type="project" value="InterPro"/>
</dbReference>
<dbReference type="PANTHER" id="PTHR13947:SF37">
    <property type="entry name" value="LD18367P"/>
    <property type="match status" value="1"/>
</dbReference>
<keyword evidence="1 3" id="KW-0808">Transferase</keyword>
<dbReference type="PROSITE" id="PS51186">
    <property type="entry name" value="GNAT"/>
    <property type="match status" value="1"/>
</dbReference>
<accession>A0A7Y0E2Z4</accession>
<evidence type="ECO:0000313" key="4">
    <source>
        <dbReference type="Proteomes" id="UP000539372"/>
    </source>
</evidence>
<dbReference type="InterPro" id="IPR000182">
    <property type="entry name" value="GNAT_dom"/>
</dbReference>
<dbReference type="InterPro" id="IPR016181">
    <property type="entry name" value="Acyl_CoA_acyltransferase"/>
</dbReference>
<dbReference type="InterPro" id="IPR050769">
    <property type="entry name" value="NAT_camello-type"/>
</dbReference>
<reference evidence="3 4" key="1">
    <citation type="submission" date="2020-04" db="EMBL/GenBank/DDBJ databases">
        <title>Rhodospirillaceae bacterium KN72 isolated from deep sea.</title>
        <authorList>
            <person name="Zhang D.-C."/>
        </authorList>
    </citation>
    <scope>NUCLEOTIDE SEQUENCE [LARGE SCALE GENOMIC DNA]</scope>
    <source>
        <strain evidence="3 4">KN72</strain>
    </source>
</reference>
<dbReference type="SUPFAM" id="SSF55729">
    <property type="entry name" value="Acyl-CoA N-acyltransferases (Nat)"/>
    <property type="match status" value="1"/>
</dbReference>
<organism evidence="3 4">
    <name type="scientific">Pacificispira spongiicola</name>
    <dbReference type="NCBI Taxonomy" id="2729598"/>
    <lineage>
        <taxon>Bacteria</taxon>
        <taxon>Pseudomonadati</taxon>
        <taxon>Pseudomonadota</taxon>
        <taxon>Alphaproteobacteria</taxon>
        <taxon>Rhodospirillales</taxon>
        <taxon>Rhodospirillaceae</taxon>
        <taxon>Pacificispira</taxon>
    </lineage>
</organism>
<sequence length="170" mass="19023">MRDEKLIFDGYRPGAMAAAITLHMAYYAPQWGFGAPFESKLGREMGEFLGRYDPDRDLFLTAYRPDGTLVGTITLDGVDADTADGVHLRWFIVSEAARGMGLGRQLMATAVEFLDRTGYDRTYLTTFAGLDAARSLYESFGFHLTKEEPTDPWSGSVGLQRFDRITEIRS</sequence>
<dbReference type="Gene3D" id="3.40.630.30">
    <property type="match status" value="1"/>
</dbReference>
<keyword evidence="4" id="KW-1185">Reference proteome</keyword>
<gene>
    <name evidence="3" type="ORF">HH303_13685</name>
</gene>
<dbReference type="EMBL" id="JABBNT010000004">
    <property type="protein sequence ID" value="NMM45541.1"/>
    <property type="molecule type" value="Genomic_DNA"/>
</dbReference>
<evidence type="ECO:0000256" key="1">
    <source>
        <dbReference type="ARBA" id="ARBA00022679"/>
    </source>
</evidence>